<name>A0A022QAH6_ERYGU</name>
<keyword evidence="3" id="KW-1185">Reference proteome</keyword>
<evidence type="ECO:0008006" key="4">
    <source>
        <dbReference type="Google" id="ProtNLM"/>
    </source>
</evidence>
<keyword evidence="1" id="KW-0472">Membrane</keyword>
<feature type="transmembrane region" description="Helical" evidence="1">
    <location>
        <begin position="12"/>
        <end position="29"/>
    </location>
</feature>
<sequence>RQKREMAVPRIHNVLLIMFMIIGFTTMKIDMALGQHPKPPGIVSRCLGITNFIVYCSFYLSTIVPAPLLYKPNARCCKYARKTDIKLFCQKFVSGKDIIYSSYKVVDLARHCGNPLPIGTKCGSKSQFLHLCVPIENTFM</sequence>
<dbReference type="Proteomes" id="UP000030748">
    <property type="component" value="Unassembled WGS sequence"/>
</dbReference>
<keyword evidence="1" id="KW-0812">Transmembrane</keyword>
<evidence type="ECO:0000313" key="2">
    <source>
        <dbReference type="EMBL" id="EYU24263.1"/>
    </source>
</evidence>
<protein>
    <recommendedName>
        <fullName evidence="4">Bifunctional inhibitor/plant lipid transfer protein/seed storage helical domain-containing protein</fullName>
    </recommendedName>
</protein>
<gene>
    <name evidence="2" type="ORF">MIMGU_mgv1a018541mg</name>
</gene>
<dbReference type="PANTHER" id="PTHR33286">
    <property type="entry name" value="BIFUNCTIONAL INHIBITOR/LIPID-TRANSFER PROTEIN/SEED STORAGE 2S ALBUMIN SUPERFAMILY PROTEIN"/>
    <property type="match status" value="1"/>
</dbReference>
<keyword evidence="1" id="KW-1133">Transmembrane helix</keyword>
<dbReference type="PANTHER" id="PTHR33286:SF1">
    <property type="entry name" value="OS01G0800600 PROTEIN"/>
    <property type="match status" value="1"/>
</dbReference>
<proteinExistence type="predicted"/>
<dbReference type="EMBL" id="KI632130">
    <property type="protein sequence ID" value="EYU24263.1"/>
    <property type="molecule type" value="Genomic_DNA"/>
</dbReference>
<feature type="non-terminal residue" evidence="2">
    <location>
        <position position="1"/>
    </location>
</feature>
<evidence type="ECO:0000313" key="3">
    <source>
        <dbReference type="Proteomes" id="UP000030748"/>
    </source>
</evidence>
<reference evidence="2 3" key="1">
    <citation type="journal article" date="2013" name="Proc. Natl. Acad. Sci. U.S.A.">
        <title>Fine-scale variation in meiotic recombination in Mimulus inferred from population shotgun sequencing.</title>
        <authorList>
            <person name="Hellsten U."/>
            <person name="Wright K.M."/>
            <person name="Jenkins J."/>
            <person name="Shu S."/>
            <person name="Yuan Y."/>
            <person name="Wessler S.R."/>
            <person name="Schmutz J."/>
            <person name="Willis J.H."/>
            <person name="Rokhsar D.S."/>
        </authorList>
    </citation>
    <scope>NUCLEOTIDE SEQUENCE [LARGE SCALE GENOMIC DNA]</scope>
    <source>
        <strain evidence="3">cv. DUN x IM62</strain>
    </source>
</reference>
<dbReference type="AlphaFoldDB" id="A0A022QAH6"/>
<accession>A0A022QAH6</accession>
<organism evidence="2 3">
    <name type="scientific">Erythranthe guttata</name>
    <name type="common">Yellow monkey flower</name>
    <name type="synonym">Mimulus guttatus</name>
    <dbReference type="NCBI Taxonomy" id="4155"/>
    <lineage>
        <taxon>Eukaryota</taxon>
        <taxon>Viridiplantae</taxon>
        <taxon>Streptophyta</taxon>
        <taxon>Embryophyta</taxon>
        <taxon>Tracheophyta</taxon>
        <taxon>Spermatophyta</taxon>
        <taxon>Magnoliopsida</taxon>
        <taxon>eudicotyledons</taxon>
        <taxon>Gunneridae</taxon>
        <taxon>Pentapetalae</taxon>
        <taxon>asterids</taxon>
        <taxon>lamiids</taxon>
        <taxon>Lamiales</taxon>
        <taxon>Phrymaceae</taxon>
        <taxon>Erythranthe</taxon>
    </lineage>
</organism>
<feature type="transmembrane region" description="Helical" evidence="1">
    <location>
        <begin position="49"/>
        <end position="70"/>
    </location>
</feature>
<evidence type="ECO:0000256" key="1">
    <source>
        <dbReference type="SAM" id="Phobius"/>
    </source>
</evidence>